<evidence type="ECO:0000313" key="1">
    <source>
        <dbReference type="EMBL" id="CAG6769690.1"/>
    </source>
</evidence>
<proteinExistence type="predicted"/>
<sequence length="130" mass="14249">MGCALVIIRYVMVSKTVLIIVTRRTVTSVKQVPSGVQTGDASRRGSYVTEKTTVVIILTRVSVSPLLVIKRGRDSFALTTTLASPFIGCVMASKTAWTILMKTTALHTEPSPVRTMSFYVQIIRLVFICP</sequence>
<name>A0A8D9ARH7_9HEMI</name>
<dbReference type="AlphaFoldDB" id="A0A8D9ARH7"/>
<reference evidence="1" key="1">
    <citation type="submission" date="2021-05" db="EMBL/GenBank/DDBJ databases">
        <authorList>
            <person name="Alioto T."/>
            <person name="Alioto T."/>
            <person name="Gomez Garrido J."/>
        </authorList>
    </citation>
    <scope>NUCLEOTIDE SEQUENCE</scope>
</reference>
<dbReference type="EMBL" id="HBUF01579654">
    <property type="protein sequence ID" value="CAG6769690.1"/>
    <property type="molecule type" value="Transcribed_RNA"/>
</dbReference>
<protein>
    <submittedName>
        <fullName evidence="1">Uncharacterized protein</fullName>
    </submittedName>
</protein>
<accession>A0A8D9ARH7</accession>
<organism evidence="1">
    <name type="scientific">Cacopsylla melanoneura</name>
    <dbReference type="NCBI Taxonomy" id="428564"/>
    <lineage>
        <taxon>Eukaryota</taxon>
        <taxon>Metazoa</taxon>
        <taxon>Ecdysozoa</taxon>
        <taxon>Arthropoda</taxon>
        <taxon>Hexapoda</taxon>
        <taxon>Insecta</taxon>
        <taxon>Pterygota</taxon>
        <taxon>Neoptera</taxon>
        <taxon>Paraneoptera</taxon>
        <taxon>Hemiptera</taxon>
        <taxon>Sternorrhyncha</taxon>
        <taxon>Psylloidea</taxon>
        <taxon>Psyllidae</taxon>
        <taxon>Psyllinae</taxon>
        <taxon>Cacopsylla</taxon>
    </lineage>
</organism>